<accession>A0A8S9M1U9</accession>
<proteinExistence type="predicted"/>
<evidence type="ECO:0000313" key="1">
    <source>
        <dbReference type="EMBL" id="KAF2612832.1"/>
    </source>
</evidence>
<protein>
    <submittedName>
        <fullName evidence="1">Uncharacterized protein</fullName>
    </submittedName>
</protein>
<sequence>METEREGGFTGDGVISGLMEVLSGGDGHRDVASVKERQIRLLSVLDRLKREDDDGHGA</sequence>
<comment type="caution">
    <text evidence="1">The sequence shown here is derived from an EMBL/GenBank/DDBJ whole genome shotgun (WGS) entry which is preliminary data.</text>
</comment>
<reference evidence="1" key="1">
    <citation type="submission" date="2019-12" db="EMBL/GenBank/DDBJ databases">
        <title>Genome sequencing and annotation of Brassica cretica.</title>
        <authorList>
            <person name="Studholme D.J."/>
            <person name="Sarris P.F."/>
        </authorList>
    </citation>
    <scope>NUCLEOTIDE SEQUENCE</scope>
    <source>
        <strain evidence="1">PFS-102/07</strain>
        <tissue evidence="1">Leaf</tissue>
    </source>
</reference>
<gene>
    <name evidence="1" type="ORF">F2Q70_00008661</name>
</gene>
<dbReference type="AlphaFoldDB" id="A0A8S9M1U9"/>
<organism evidence="1">
    <name type="scientific">Brassica cretica</name>
    <name type="common">Mustard</name>
    <dbReference type="NCBI Taxonomy" id="69181"/>
    <lineage>
        <taxon>Eukaryota</taxon>
        <taxon>Viridiplantae</taxon>
        <taxon>Streptophyta</taxon>
        <taxon>Embryophyta</taxon>
        <taxon>Tracheophyta</taxon>
        <taxon>Spermatophyta</taxon>
        <taxon>Magnoliopsida</taxon>
        <taxon>eudicotyledons</taxon>
        <taxon>Gunneridae</taxon>
        <taxon>Pentapetalae</taxon>
        <taxon>rosids</taxon>
        <taxon>malvids</taxon>
        <taxon>Brassicales</taxon>
        <taxon>Brassicaceae</taxon>
        <taxon>Brassiceae</taxon>
        <taxon>Brassica</taxon>
    </lineage>
</organism>
<dbReference type="EMBL" id="QGKY02000089">
    <property type="protein sequence ID" value="KAF2612832.1"/>
    <property type="molecule type" value="Genomic_DNA"/>
</dbReference>
<name>A0A8S9M1U9_BRACR</name>